<keyword evidence="2 4" id="KW-0547">Nucleotide-binding</keyword>
<evidence type="ECO:0000259" key="5">
    <source>
        <dbReference type="PROSITE" id="PS50011"/>
    </source>
</evidence>
<evidence type="ECO:0000256" key="4">
    <source>
        <dbReference type="PROSITE-ProRule" id="PRU10141"/>
    </source>
</evidence>
<accession>A0A075AT52</accession>
<sequence>MQKTSAGSIICKSYQVGDCLGKGAFATVYRCININTGNCIAIKQVKCESMKKSELEAIRAEIELLKRLKHDNIVEYIGSSEEDGYLNIMLELCENGSLVTICKKFGKIPESLVSFYISQVLKGLCFLHDQGVIHRDIKGANILTTKDGRVKLADFGVSVGFSDTQDDSMIIGSPYWMAPEVIELSGVNTGSDIWSVGCTTIELIQGQPPYFHLSPMAALYRIVNDEHPPLPDGISNALKDFLMLTFQKDVNLRVSASKLLRHPWITKGHEKHMLNDEENFESAMGHLDEFVNSIDDSEFAEGSVVRKGEYVSKQIVQSSLIDENVSMIGDIKGDDDDWDDVDASTLLKFVQGSKNENSSPPNKINFSSTIEDENEDYNLAFKLNDDADLKISKMKVSIADSIDDLAELELIRLESKDFIVVPIEEREEIKWLEMSWDSLLQCGRYEQSQIKLHCENLVSGIRKYPIARLPFIKSKGYFDFIQALEHYRSEHVLNLFNQDFEYIDKFSKLGGIPILLRFPFYEFATFVACDGDDEISQGICKDALSILLLLSNADHDFQLLFYELSNQHILLWIKVLRNICDLEISHPLLEHLDYIEILADCLKEPNYAFISEIKNQALLIGLKLFRLNSSRIFRFTSNNVIPELMKLTFVGGGSRKSLTIPILCEMARTSQCRPLLKENDLLLFLIGMLEDEYWAPNSLEAICSWFNEDRDYVEKTLLLNENLTFLIDLCNYATLSLESITNSLFKLITDSRDICFSLTIPSVIESFIGKINKLKNHPNIRINLLKLLLKMAEQWQNPNFPCDSTLISTLKDITNEGNFVIGSALATLILNNLQPIQK</sequence>
<dbReference type="PROSITE" id="PS00108">
    <property type="entry name" value="PROTEIN_KINASE_ST"/>
    <property type="match status" value="1"/>
</dbReference>
<evidence type="ECO:0000256" key="2">
    <source>
        <dbReference type="ARBA" id="ARBA00022741"/>
    </source>
</evidence>
<dbReference type="HOGENOM" id="CLU_001872_2_1_1"/>
<dbReference type="EMBL" id="KE561067">
    <property type="protein sequence ID" value="EPZ33350.1"/>
    <property type="molecule type" value="Genomic_DNA"/>
</dbReference>
<dbReference type="InterPro" id="IPR008271">
    <property type="entry name" value="Ser/Thr_kinase_AS"/>
</dbReference>
<feature type="domain" description="Protein kinase" evidence="5">
    <location>
        <begin position="14"/>
        <end position="265"/>
    </location>
</feature>
<dbReference type="EC" id="2.7.11.1" evidence="1"/>
<keyword evidence="3 4" id="KW-0067">ATP-binding</keyword>
<dbReference type="SUPFAM" id="SSF56112">
    <property type="entry name" value="Protein kinase-like (PK-like)"/>
    <property type="match status" value="1"/>
</dbReference>
<dbReference type="InterPro" id="IPR000719">
    <property type="entry name" value="Prot_kinase_dom"/>
</dbReference>
<dbReference type="SMART" id="SM00220">
    <property type="entry name" value="S_TKc"/>
    <property type="match status" value="1"/>
</dbReference>
<dbReference type="OrthoDB" id="8693905at2759"/>
<proteinExistence type="predicted"/>
<dbReference type="PANTHER" id="PTHR48012">
    <property type="entry name" value="STERILE20-LIKE KINASE, ISOFORM B-RELATED"/>
    <property type="match status" value="1"/>
</dbReference>
<organism evidence="6 7">
    <name type="scientific">Rozella allomycis (strain CSF55)</name>
    <dbReference type="NCBI Taxonomy" id="988480"/>
    <lineage>
        <taxon>Eukaryota</taxon>
        <taxon>Fungi</taxon>
        <taxon>Fungi incertae sedis</taxon>
        <taxon>Cryptomycota</taxon>
        <taxon>Cryptomycota incertae sedis</taxon>
        <taxon>Rozella</taxon>
    </lineage>
</organism>
<dbReference type="Proteomes" id="UP000030755">
    <property type="component" value="Unassembled WGS sequence"/>
</dbReference>
<evidence type="ECO:0000256" key="3">
    <source>
        <dbReference type="ARBA" id="ARBA00022840"/>
    </source>
</evidence>
<keyword evidence="6" id="KW-0418">Kinase</keyword>
<dbReference type="Pfam" id="PF00069">
    <property type="entry name" value="Pkinase"/>
    <property type="match status" value="1"/>
</dbReference>
<dbReference type="InterPro" id="IPR011009">
    <property type="entry name" value="Kinase-like_dom_sf"/>
</dbReference>
<evidence type="ECO:0000256" key="1">
    <source>
        <dbReference type="ARBA" id="ARBA00012513"/>
    </source>
</evidence>
<feature type="binding site" evidence="4">
    <location>
        <position position="43"/>
    </location>
    <ligand>
        <name>ATP</name>
        <dbReference type="ChEBI" id="CHEBI:30616"/>
    </ligand>
</feature>
<keyword evidence="6" id="KW-0808">Transferase</keyword>
<protein>
    <recommendedName>
        <fullName evidence="1">non-specific serine/threonine protein kinase</fullName>
        <ecNumber evidence="1">2.7.11.1</ecNumber>
    </recommendedName>
</protein>
<keyword evidence="7" id="KW-1185">Reference proteome</keyword>
<gene>
    <name evidence="6" type="ORF">O9G_001762</name>
</gene>
<dbReference type="Gene3D" id="1.10.510.10">
    <property type="entry name" value="Transferase(Phosphotransferase) domain 1"/>
    <property type="match status" value="1"/>
</dbReference>
<dbReference type="InterPro" id="IPR016024">
    <property type="entry name" value="ARM-type_fold"/>
</dbReference>
<evidence type="ECO:0000313" key="7">
    <source>
        <dbReference type="Proteomes" id="UP000030755"/>
    </source>
</evidence>
<evidence type="ECO:0000313" key="6">
    <source>
        <dbReference type="EMBL" id="EPZ33350.1"/>
    </source>
</evidence>
<dbReference type="InterPro" id="IPR050629">
    <property type="entry name" value="STE20/SPS1-PAK"/>
</dbReference>
<reference evidence="6 7" key="1">
    <citation type="journal article" date="2013" name="Curr. Biol.">
        <title>Shared signatures of parasitism and phylogenomics unite Cryptomycota and microsporidia.</title>
        <authorList>
            <person name="James T.Y."/>
            <person name="Pelin A."/>
            <person name="Bonen L."/>
            <person name="Ahrendt S."/>
            <person name="Sain D."/>
            <person name="Corradi N."/>
            <person name="Stajich J.E."/>
        </authorList>
    </citation>
    <scope>NUCLEOTIDE SEQUENCE [LARGE SCALE GENOMIC DNA]</scope>
    <source>
        <strain evidence="6 7">CSF55</strain>
    </source>
</reference>
<dbReference type="GO" id="GO:0005524">
    <property type="term" value="F:ATP binding"/>
    <property type="evidence" value="ECO:0007669"/>
    <property type="project" value="UniProtKB-UniRule"/>
</dbReference>
<dbReference type="STRING" id="988480.A0A075AT52"/>
<name>A0A075AT52_ROZAC</name>
<dbReference type="GO" id="GO:0005737">
    <property type="term" value="C:cytoplasm"/>
    <property type="evidence" value="ECO:0007669"/>
    <property type="project" value="TreeGrafter"/>
</dbReference>
<dbReference type="GO" id="GO:0004674">
    <property type="term" value="F:protein serine/threonine kinase activity"/>
    <property type="evidence" value="ECO:0007669"/>
    <property type="project" value="UniProtKB-EC"/>
</dbReference>
<dbReference type="PANTHER" id="PTHR48012:SF26">
    <property type="entry name" value="SERINE_THREONINE-PROTEIN KINASE DDB_G0283821-RELATED"/>
    <property type="match status" value="1"/>
</dbReference>
<dbReference type="CDD" id="cd06627">
    <property type="entry name" value="STKc_Cdc7_like"/>
    <property type="match status" value="1"/>
</dbReference>
<dbReference type="PROSITE" id="PS00107">
    <property type="entry name" value="PROTEIN_KINASE_ATP"/>
    <property type="match status" value="1"/>
</dbReference>
<dbReference type="InterPro" id="IPR017441">
    <property type="entry name" value="Protein_kinase_ATP_BS"/>
</dbReference>
<dbReference type="PROSITE" id="PS50011">
    <property type="entry name" value="PROTEIN_KINASE_DOM"/>
    <property type="match status" value="1"/>
</dbReference>
<dbReference type="SUPFAM" id="SSF48371">
    <property type="entry name" value="ARM repeat"/>
    <property type="match status" value="1"/>
</dbReference>
<dbReference type="AlphaFoldDB" id="A0A075AT52"/>